<dbReference type="Proteomes" id="UP000054047">
    <property type="component" value="Unassembled WGS sequence"/>
</dbReference>
<evidence type="ECO:0000313" key="2">
    <source>
        <dbReference type="Proteomes" id="UP000054047"/>
    </source>
</evidence>
<organism evidence="1 2">
    <name type="scientific">Ancylostoma duodenale</name>
    <dbReference type="NCBI Taxonomy" id="51022"/>
    <lineage>
        <taxon>Eukaryota</taxon>
        <taxon>Metazoa</taxon>
        <taxon>Ecdysozoa</taxon>
        <taxon>Nematoda</taxon>
        <taxon>Chromadorea</taxon>
        <taxon>Rhabditida</taxon>
        <taxon>Rhabditina</taxon>
        <taxon>Rhabditomorpha</taxon>
        <taxon>Strongyloidea</taxon>
        <taxon>Ancylostomatidae</taxon>
        <taxon>Ancylostomatinae</taxon>
        <taxon>Ancylostoma</taxon>
    </lineage>
</organism>
<sequence>MHRLPLRLKGASLEVCGREKVAGHCSDTPSLLQMFIPLTGEICCRSQNLGIWLGNMEVR</sequence>
<gene>
    <name evidence="1" type="ORF">ANCDUO_25807</name>
</gene>
<evidence type="ECO:0000313" key="1">
    <source>
        <dbReference type="EMBL" id="KIH44175.1"/>
    </source>
</evidence>
<keyword evidence="2" id="KW-1185">Reference proteome</keyword>
<protein>
    <submittedName>
        <fullName evidence="1">Uncharacterized protein</fullName>
    </submittedName>
</protein>
<accession>A0A0C2F6L8</accession>
<dbReference type="AlphaFoldDB" id="A0A0C2F6L8"/>
<proteinExistence type="predicted"/>
<reference evidence="1 2" key="1">
    <citation type="submission" date="2013-12" db="EMBL/GenBank/DDBJ databases">
        <title>Draft genome of the parsitic nematode Ancylostoma duodenale.</title>
        <authorList>
            <person name="Mitreva M."/>
        </authorList>
    </citation>
    <scope>NUCLEOTIDE SEQUENCE [LARGE SCALE GENOMIC DNA]</scope>
    <source>
        <strain evidence="1 2">Zhejiang</strain>
    </source>
</reference>
<dbReference type="EMBL" id="KN779735">
    <property type="protein sequence ID" value="KIH44175.1"/>
    <property type="molecule type" value="Genomic_DNA"/>
</dbReference>
<name>A0A0C2F6L8_9BILA</name>